<proteinExistence type="predicted"/>
<dbReference type="OMA" id="FRIYRPH"/>
<comment type="catalytic activity">
    <reaction evidence="1">
        <text>S-ubiquitinyl-[E2 ubiquitin-conjugating enzyme]-L-cysteine + [acceptor protein]-L-lysine = [E2 ubiquitin-conjugating enzyme]-L-cysteine + N(6)-ubiquitinyl-[acceptor protein]-L-lysine.</text>
        <dbReference type="EC" id="2.3.2.27"/>
    </reaction>
</comment>
<keyword evidence="5" id="KW-0863">Zinc-finger</keyword>
<evidence type="ECO:0000256" key="7">
    <source>
        <dbReference type="ARBA" id="ARBA00022833"/>
    </source>
</evidence>
<dbReference type="PROSITE" id="PS50089">
    <property type="entry name" value="ZF_RING_2"/>
    <property type="match status" value="1"/>
</dbReference>
<keyword evidence="9" id="KW-1185">Reference proteome</keyword>
<evidence type="ECO:0000256" key="8">
    <source>
        <dbReference type="SAM" id="MobiDB-lite"/>
    </source>
</evidence>
<protein>
    <recommendedName>
        <fullName evidence="2">RING-type E3 ubiquitin transferase</fullName>
        <ecNumber evidence="2">2.3.2.27</ecNumber>
    </recommendedName>
</protein>
<evidence type="ECO:0000256" key="4">
    <source>
        <dbReference type="ARBA" id="ARBA00022723"/>
    </source>
</evidence>
<dbReference type="GO" id="GO:0008270">
    <property type="term" value="F:zinc ion binding"/>
    <property type="evidence" value="ECO:0007669"/>
    <property type="project" value="UniProtKB-KW"/>
</dbReference>
<dbReference type="Proteomes" id="UP000189703">
    <property type="component" value="Unplaced"/>
</dbReference>
<sequence>MGQRNMLCTSQMLDLEMDQQGQGHVPPEPCILVGNISDFAHPNIHPVLSASGNTSNLDPHHLPDHHDNSIFYGTQYNSHHFHNPVANLDFGGSATSNFYNPYMIPSSSNRMFPVRLNHGSADQLPSSSNHGINGVGLDEYERTSHFMIGARGSSKRKNAEGIPRSNQHINGSTSSSSSSSGVPMNLGLHQWDEQYRLIAGTLDVGSFAPPEYRGNGIVSVTEGGVRRSVRSRSSPSGLQMESILAHNHGHLLQGNYMVQPFHPVNNPWVEQQFESNGGDRGTSSWNCAPALPYLHGRSVNGGSLEIGNTMGQGYQEVTNNSNSTILFYPPPMNHQHSQQYHDTHHHHHQLPPAMQGMQGQNYGYQHQLPTLPFVHPLNSTLLQSSLNPSHNDVVPGPRSQRPFLPTGFRIYRPNRREVPQAAPEEGNRPRFRIVSDNDVAILEFQGLGDFIDHHSDMRLDIDHMSYEELLALEERIGNVNTGLTEEIITRQLKTRTHASSPVYLNLDEPPSTDQETETCIICQVNYENQEKIGTLSCDHEYHADCIRKWLLVKNVCPICKTTALAVDSKDG</sequence>
<evidence type="ECO:0000256" key="2">
    <source>
        <dbReference type="ARBA" id="ARBA00012483"/>
    </source>
</evidence>
<evidence type="ECO:0000313" key="10">
    <source>
        <dbReference type="RefSeq" id="XP_010279213.1"/>
    </source>
</evidence>
<dbReference type="InterPro" id="IPR045191">
    <property type="entry name" value="MBR1/2-like"/>
</dbReference>
<dbReference type="Gene3D" id="3.30.40.10">
    <property type="entry name" value="Zinc/RING finger domain, C3HC4 (zinc finger)"/>
    <property type="match status" value="1"/>
</dbReference>
<dbReference type="EC" id="2.3.2.27" evidence="2"/>
<evidence type="ECO:0000256" key="5">
    <source>
        <dbReference type="ARBA" id="ARBA00022771"/>
    </source>
</evidence>
<keyword evidence="4" id="KW-0479">Metal-binding</keyword>
<evidence type="ECO:0000256" key="6">
    <source>
        <dbReference type="ARBA" id="ARBA00022786"/>
    </source>
</evidence>
<accession>A0A1U8BGC9</accession>
<dbReference type="RefSeq" id="XP_010279213.1">
    <property type="nucleotide sequence ID" value="XM_010280911.2"/>
</dbReference>
<dbReference type="KEGG" id="nnu:104613187"/>
<gene>
    <name evidence="10" type="primary">LOC104613187</name>
</gene>
<dbReference type="SUPFAM" id="SSF57850">
    <property type="entry name" value="RING/U-box"/>
    <property type="match status" value="1"/>
</dbReference>
<dbReference type="OrthoDB" id="8062037at2759"/>
<dbReference type="AlphaFoldDB" id="A0A1U8BGC9"/>
<keyword evidence="6" id="KW-0833">Ubl conjugation pathway</keyword>
<evidence type="ECO:0000256" key="3">
    <source>
        <dbReference type="ARBA" id="ARBA00022679"/>
    </source>
</evidence>
<dbReference type="SMART" id="SM00184">
    <property type="entry name" value="RING"/>
    <property type="match status" value="1"/>
</dbReference>
<evidence type="ECO:0000256" key="1">
    <source>
        <dbReference type="ARBA" id="ARBA00000900"/>
    </source>
</evidence>
<dbReference type="GeneID" id="104613187"/>
<name>A0A1U8BGC9_NELNU</name>
<dbReference type="InterPro" id="IPR013083">
    <property type="entry name" value="Znf_RING/FYVE/PHD"/>
</dbReference>
<feature type="region of interest" description="Disordered" evidence="8">
    <location>
        <begin position="151"/>
        <end position="185"/>
    </location>
</feature>
<organism evidence="9 10">
    <name type="scientific">Nelumbo nucifera</name>
    <name type="common">Sacred lotus</name>
    <dbReference type="NCBI Taxonomy" id="4432"/>
    <lineage>
        <taxon>Eukaryota</taxon>
        <taxon>Viridiplantae</taxon>
        <taxon>Streptophyta</taxon>
        <taxon>Embryophyta</taxon>
        <taxon>Tracheophyta</taxon>
        <taxon>Spermatophyta</taxon>
        <taxon>Magnoliopsida</taxon>
        <taxon>Proteales</taxon>
        <taxon>Nelumbonaceae</taxon>
        <taxon>Nelumbo</taxon>
    </lineage>
</organism>
<keyword evidence="7" id="KW-0862">Zinc</keyword>
<dbReference type="eggNOG" id="KOG0800">
    <property type="taxonomic scope" value="Eukaryota"/>
</dbReference>
<dbReference type="Pfam" id="PF13639">
    <property type="entry name" value="zf-RING_2"/>
    <property type="match status" value="1"/>
</dbReference>
<reference evidence="10" key="1">
    <citation type="submission" date="2025-08" db="UniProtKB">
        <authorList>
            <consortium name="RefSeq"/>
        </authorList>
    </citation>
    <scope>IDENTIFICATION</scope>
</reference>
<dbReference type="PANTHER" id="PTHR22937:SF222">
    <property type="entry name" value="RING-TYPE E3 UBIQUITIN TRANSFERASE"/>
    <property type="match status" value="1"/>
</dbReference>
<dbReference type="InterPro" id="IPR001841">
    <property type="entry name" value="Znf_RING"/>
</dbReference>
<evidence type="ECO:0000313" key="9">
    <source>
        <dbReference type="Proteomes" id="UP000189703"/>
    </source>
</evidence>
<keyword evidence="3" id="KW-0808">Transferase</keyword>
<dbReference type="GO" id="GO:0061630">
    <property type="term" value="F:ubiquitin protein ligase activity"/>
    <property type="evidence" value="ECO:0000318"/>
    <property type="project" value="GO_Central"/>
</dbReference>
<dbReference type="PANTHER" id="PTHR22937">
    <property type="entry name" value="E3 UBIQUITIN-PROTEIN LIGASE RNF165"/>
    <property type="match status" value="1"/>
</dbReference>
<dbReference type="FunCoup" id="A0A1U8BGC9">
    <property type="interactions" value="1644"/>
</dbReference>